<evidence type="ECO:0000256" key="1">
    <source>
        <dbReference type="SAM" id="Phobius"/>
    </source>
</evidence>
<protein>
    <submittedName>
        <fullName evidence="2">Uncharacterized protein</fullName>
    </submittedName>
</protein>
<evidence type="ECO:0000313" key="2">
    <source>
        <dbReference type="EMBL" id="KAK7316419.1"/>
    </source>
</evidence>
<accession>A0AAN9KIL2</accession>
<comment type="caution">
    <text evidence="2">The sequence shown here is derived from an EMBL/GenBank/DDBJ whole genome shotgun (WGS) entry which is preliminary data.</text>
</comment>
<reference evidence="2 3" key="1">
    <citation type="submission" date="2024-01" db="EMBL/GenBank/DDBJ databases">
        <title>The genomes of 5 underutilized Papilionoideae crops provide insights into root nodulation and disease resistanc.</title>
        <authorList>
            <person name="Jiang F."/>
        </authorList>
    </citation>
    <scope>NUCLEOTIDE SEQUENCE [LARGE SCALE GENOMIC DNA]</scope>
    <source>
        <strain evidence="2">LVBAO_FW01</strain>
        <tissue evidence="2">Leaves</tissue>
    </source>
</reference>
<sequence length="122" mass="13923">MLCMLIRPVNTLVDGSPLEFLPMFVVWQFPCHWLWSMMNIAVSVSTAFLVNLVGNNLALLVFGRCKPIIELELKKHCRTLNLVCDSIASLSRRPFRSSIDKSQKNVFCTSTLLDYVKGKRFV</sequence>
<name>A0AAN9KIL2_CANGL</name>
<keyword evidence="3" id="KW-1185">Reference proteome</keyword>
<feature type="transmembrane region" description="Helical" evidence="1">
    <location>
        <begin position="33"/>
        <end position="54"/>
    </location>
</feature>
<keyword evidence="1" id="KW-0472">Membrane</keyword>
<keyword evidence="1" id="KW-0812">Transmembrane</keyword>
<gene>
    <name evidence="2" type="ORF">VNO77_35439</name>
</gene>
<dbReference type="AlphaFoldDB" id="A0AAN9KIL2"/>
<keyword evidence="1" id="KW-1133">Transmembrane helix</keyword>
<dbReference type="Proteomes" id="UP001367508">
    <property type="component" value="Unassembled WGS sequence"/>
</dbReference>
<proteinExistence type="predicted"/>
<evidence type="ECO:0000313" key="3">
    <source>
        <dbReference type="Proteomes" id="UP001367508"/>
    </source>
</evidence>
<dbReference type="EMBL" id="JAYMYQ010000008">
    <property type="protein sequence ID" value="KAK7316419.1"/>
    <property type="molecule type" value="Genomic_DNA"/>
</dbReference>
<organism evidence="2 3">
    <name type="scientific">Canavalia gladiata</name>
    <name type="common">Sword bean</name>
    <name type="synonym">Dolichos gladiatus</name>
    <dbReference type="NCBI Taxonomy" id="3824"/>
    <lineage>
        <taxon>Eukaryota</taxon>
        <taxon>Viridiplantae</taxon>
        <taxon>Streptophyta</taxon>
        <taxon>Embryophyta</taxon>
        <taxon>Tracheophyta</taxon>
        <taxon>Spermatophyta</taxon>
        <taxon>Magnoliopsida</taxon>
        <taxon>eudicotyledons</taxon>
        <taxon>Gunneridae</taxon>
        <taxon>Pentapetalae</taxon>
        <taxon>rosids</taxon>
        <taxon>fabids</taxon>
        <taxon>Fabales</taxon>
        <taxon>Fabaceae</taxon>
        <taxon>Papilionoideae</taxon>
        <taxon>50 kb inversion clade</taxon>
        <taxon>NPAAA clade</taxon>
        <taxon>indigoferoid/millettioid clade</taxon>
        <taxon>Phaseoleae</taxon>
        <taxon>Canavalia</taxon>
    </lineage>
</organism>